<dbReference type="InterPro" id="IPR012259">
    <property type="entry name" value="DHFR"/>
</dbReference>
<dbReference type="PROSITE" id="PS51330">
    <property type="entry name" value="DHFR_2"/>
    <property type="match status" value="1"/>
</dbReference>
<sequence length="184" mass="21239">MNNNNNEHNDPGYADKNNRSIILSLLVAADENNVIGKDNKLPWHLPNDLKYFKNLTWGMPILMGRKTFESIGKALPGRKSIVITRNTDWQKDGVDVVHSIEEAIEKAKEFDVKEIFVIGGAEIFRTSFIQANRIYLTRIHHKFDGDAFFPELPDSEWKLASQRHCPADEKNAYQHTYQVWNRVS</sequence>
<evidence type="ECO:0000256" key="5">
    <source>
        <dbReference type="ARBA" id="ARBA00022857"/>
    </source>
</evidence>
<reference evidence="11" key="2">
    <citation type="submission" date="2023-04" db="EMBL/GenBank/DDBJ databases">
        <title>Paracnuella aquatica gen. nov., sp. nov., a member of the family Chitinophagaceae isolated from a hot spring.</title>
        <authorList>
            <person name="Wang C."/>
        </authorList>
    </citation>
    <scope>NUCLEOTIDE SEQUENCE</scope>
    <source>
        <strain evidence="11">LB-8</strain>
    </source>
</reference>
<dbReference type="Proteomes" id="UP001155483">
    <property type="component" value="Unassembled WGS sequence"/>
</dbReference>
<dbReference type="InterPro" id="IPR024072">
    <property type="entry name" value="DHFR-like_dom_sf"/>
</dbReference>
<comment type="caution">
    <text evidence="11">The sequence shown here is derived from an EMBL/GenBank/DDBJ whole genome shotgun (WGS) entry which is preliminary data.</text>
</comment>
<proteinExistence type="inferred from homology"/>
<evidence type="ECO:0000256" key="9">
    <source>
        <dbReference type="RuleBase" id="RU004474"/>
    </source>
</evidence>
<dbReference type="RefSeq" id="WP_279298007.1">
    <property type="nucleotide sequence ID" value="NZ_JAOTIF010000013.1"/>
</dbReference>
<dbReference type="PIRSF" id="PIRSF000194">
    <property type="entry name" value="DHFR"/>
    <property type="match status" value="1"/>
</dbReference>
<evidence type="ECO:0000256" key="7">
    <source>
        <dbReference type="ARBA" id="ARBA00025067"/>
    </source>
</evidence>
<comment type="similarity">
    <text evidence="2 8 9">Belongs to the dihydrofolate reductase family.</text>
</comment>
<evidence type="ECO:0000256" key="3">
    <source>
        <dbReference type="ARBA" id="ARBA00012856"/>
    </source>
</evidence>
<evidence type="ECO:0000256" key="4">
    <source>
        <dbReference type="ARBA" id="ARBA00022563"/>
    </source>
</evidence>
<dbReference type="EC" id="1.5.1.3" evidence="3 8"/>
<keyword evidence="5 8" id="KW-0521">NADP</keyword>
<keyword evidence="4 8" id="KW-0554">One-carbon metabolism</keyword>
<dbReference type="CDD" id="cd00209">
    <property type="entry name" value="DHFR"/>
    <property type="match status" value="1"/>
</dbReference>
<dbReference type="PANTHER" id="PTHR48069:SF3">
    <property type="entry name" value="DIHYDROFOLATE REDUCTASE"/>
    <property type="match status" value="1"/>
</dbReference>
<evidence type="ECO:0000313" key="12">
    <source>
        <dbReference type="Proteomes" id="UP001155483"/>
    </source>
</evidence>
<dbReference type="GO" id="GO:0005829">
    <property type="term" value="C:cytosol"/>
    <property type="evidence" value="ECO:0007669"/>
    <property type="project" value="TreeGrafter"/>
</dbReference>
<organism evidence="11 12">
    <name type="scientific">Paraflavisolibacter caeni</name>
    <dbReference type="NCBI Taxonomy" id="2982496"/>
    <lineage>
        <taxon>Bacteria</taxon>
        <taxon>Pseudomonadati</taxon>
        <taxon>Bacteroidota</taxon>
        <taxon>Chitinophagia</taxon>
        <taxon>Chitinophagales</taxon>
        <taxon>Chitinophagaceae</taxon>
        <taxon>Paraflavisolibacter</taxon>
    </lineage>
</organism>
<dbReference type="Gene3D" id="3.40.430.10">
    <property type="entry name" value="Dihydrofolate Reductase, subunit A"/>
    <property type="match status" value="1"/>
</dbReference>
<dbReference type="GO" id="GO:0006730">
    <property type="term" value="P:one-carbon metabolic process"/>
    <property type="evidence" value="ECO:0007669"/>
    <property type="project" value="UniProtKB-KW"/>
</dbReference>
<evidence type="ECO:0000256" key="8">
    <source>
        <dbReference type="PIRNR" id="PIRNR000194"/>
    </source>
</evidence>
<protein>
    <recommendedName>
        <fullName evidence="3 8">Dihydrofolate reductase</fullName>
        <ecNumber evidence="3 8">1.5.1.3</ecNumber>
    </recommendedName>
</protein>
<dbReference type="GO" id="GO:0046655">
    <property type="term" value="P:folic acid metabolic process"/>
    <property type="evidence" value="ECO:0007669"/>
    <property type="project" value="TreeGrafter"/>
</dbReference>
<dbReference type="InterPro" id="IPR017925">
    <property type="entry name" value="DHFR_CS"/>
</dbReference>
<dbReference type="GO" id="GO:0004146">
    <property type="term" value="F:dihydrofolate reductase activity"/>
    <property type="evidence" value="ECO:0007669"/>
    <property type="project" value="UniProtKB-EC"/>
</dbReference>
<comment type="function">
    <text evidence="7 8">Key enzyme in folate metabolism. Catalyzes an essential reaction for de novo glycine and purine synthesis, and for DNA precursor synthesis.</text>
</comment>
<dbReference type="GO" id="GO:0046452">
    <property type="term" value="P:dihydrofolate metabolic process"/>
    <property type="evidence" value="ECO:0007669"/>
    <property type="project" value="TreeGrafter"/>
</dbReference>
<dbReference type="EMBL" id="JAOTIF010000013">
    <property type="protein sequence ID" value="MCU7550567.1"/>
    <property type="molecule type" value="Genomic_DNA"/>
</dbReference>
<dbReference type="PANTHER" id="PTHR48069">
    <property type="entry name" value="DIHYDROFOLATE REDUCTASE"/>
    <property type="match status" value="1"/>
</dbReference>
<dbReference type="Pfam" id="PF00186">
    <property type="entry name" value="DHFR_1"/>
    <property type="match status" value="1"/>
</dbReference>
<gene>
    <name evidence="11" type="ORF">OCK74_15720</name>
</gene>
<dbReference type="PRINTS" id="PR00070">
    <property type="entry name" value="DHFR"/>
</dbReference>
<dbReference type="GO" id="GO:0070401">
    <property type="term" value="F:NADP+ binding"/>
    <property type="evidence" value="ECO:0007669"/>
    <property type="project" value="UniProtKB-ARBA"/>
</dbReference>
<evidence type="ECO:0000313" key="11">
    <source>
        <dbReference type="EMBL" id="MCU7550567.1"/>
    </source>
</evidence>
<evidence type="ECO:0000259" key="10">
    <source>
        <dbReference type="PROSITE" id="PS51330"/>
    </source>
</evidence>
<evidence type="ECO:0000256" key="6">
    <source>
        <dbReference type="ARBA" id="ARBA00023002"/>
    </source>
</evidence>
<dbReference type="AlphaFoldDB" id="A0A9X3BI19"/>
<evidence type="ECO:0000256" key="1">
    <source>
        <dbReference type="ARBA" id="ARBA00004903"/>
    </source>
</evidence>
<reference evidence="11" key="1">
    <citation type="submission" date="2022-09" db="EMBL/GenBank/DDBJ databases">
        <authorList>
            <person name="Yuan C."/>
            <person name="Ke Z."/>
        </authorList>
    </citation>
    <scope>NUCLEOTIDE SEQUENCE</scope>
    <source>
        <strain evidence="11">LB-8</strain>
    </source>
</reference>
<dbReference type="PROSITE" id="PS00075">
    <property type="entry name" value="DHFR_1"/>
    <property type="match status" value="1"/>
</dbReference>
<comment type="catalytic activity">
    <reaction evidence="8">
        <text>(6S)-5,6,7,8-tetrahydrofolate + NADP(+) = 7,8-dihydrofolate + NADPH + H(+)</text>
        <dbReference type="Rhea" id="RHEA:15009"/>
        <dbReference type="ChEBI" id="CHEBI:15378"/>
        <dbReference type="ChEBI" id="CHEBI:57451"/>
        <dbReference type="ChEBI" id="CHEBI:57453"/>
        <dbReference type="ChEBI" id="CHEBI:57783"/>
        <dbReference type="ChEBI" id="CHEBI:58349"/>
        <dbReference type="EC" id="1.5.1.3"/>
    </reaction>
</comment>
<dbReference type="GO" id="GO:0046654">
    <property type="term" value="P:tetrahydrofolate biosynthetic process"/>
    <property type="evidence" value="ECO:0007669"/>
    <property type="project" value="InterPro"/>
</dbReference>
<comment type="pathway">
    <text evidence="1 8">Cofactor biosynthesis; tetrahydrofolate biosynthesis; 5,6,7,8-tetrahydrofolate from 7,8-dihydrofolate: step 1/1.</text>
</comment>
<keyword evidence="12" id="KW-1185">Reference proteome</keyword>
<accession>A0A9X3BI19</accession>
<evidence type="ECO:0000256" key="2">
    <source>
        <dbReference type="ARBA" id="ARBA00009539"/>
    </source>
</evidence>
<feature type="domain" description="DHFR" evidence="10">
    <location>
        <begin position="22"/>
        <end position="182"/>
    </location>
</feature>
<dbReference type="FunFam" id="3.40.430.10:FF:000001">
    <property type="entry name" value="Dihydrofolate reductase"/>
    <property type="match status" value="1"/>
</dbReference>
<keyword evidence="6 8" id="KW-0560">Oxidoreductase</keyword>
<dbReference type="SUPFAM" id="SSF53597">
    <property type="entry name" value="Dihydrofolate reductase-like"/>
    <property type="match status" value="1"/>
</dbReference>
<name>A0A9X3BI19_9BACT</name>
<dbReference type="InterPro" id="IPR001796">
    <property type="entry name" value="DHFR_dom"/>
</dbReference>